<dbReference type="KEGG" id="cjap:GWK36_02665"/>
<reference evidence="6" key="1">
    <citation type="submission" date="2020-01" db="EMBL/GenBank/DDBJ databases">
        <title>Caldichromatium gen. nov., sp. nov., a thermophilic purple sulfur bacterium member of the family Chromatiaceae isolated from Nakabusa hot spring, Japan.</title>
        <authorList>
            <person name="Saini M.K."/>
            <person name="Hanada S."/>
            <person name="Tank M."/>
        </authorList>
    </citation>
    <scope>NUCLEOTIDE SEQUENCE [LARGE SCALE GENOMIC DNA]</scope>
    <source>
        <strain evidence="6">No.7</strain>
    </source>
</reference>
<dbReference type="NCBIfam" id="TIGR03725">
    <property type="entry name" value="T6A_YeaZ"/>
    <property type="match status" value="1"/>
</dbReference>
<sequence>MRLLAIDTSGPSCSAALLLGGEVIQQIALTPRRQGELILGMMQSLLDQAGLELKGLDALAFGRGPGSFTGVRIAAAVIQGAAFGAGLPVVPISTLAAIAQGQFRRSGHRRILATLDARMDEVYWGYYEIGAGGLALLQGAEKVCAPERVELPPDDGWYGVGSGWGMHGAQLSQRLGGALTGSNPEAICEAEDIARLAAADFGAGHWVEATQALPVYLRDRVTQVQPMSAFQGLLEDGRR</sequence>
<evidence type="ECO:0000256" key="2">
    <source>
        <dbReference type="ARBA" id="ARBA00019012"/>
    </source>
</evidence>
<dbReference type="InterPro" id="IPR000905">
    <property type="entry name" value="Gcp-like_dom"/>
</dbReference>
<dbReference type="Proteomes" id="UP000502699">
    <property type="component" value="Chromosome"/>
</dbReference>
<feature type="domain" description="Gcp-like" evidence="4">
    <location>
        <begin position="33"/>
        <end position="149"/>
    </location>
</feature>
<proteinExistence type="inferred from homology"/>
<dbReference type="AlphaFoldDB" id="A0A6G7VB33"/>
<evidence type="ECO:0000256" key="1">
    <source>
        <dbReference type="ARBA" id="ARBA00010493"/>
    </source>
</evidence>
<gene>
    <name evidence="5" type="primary">tsaB</name>
    <name evidence="5" type="ORF">GWK36_02665</name>
</gene>
<keyword evidence="5" id="KW-0808">Transferase</keyword>
<dbReference type="InterPro" id="IPR022496">
    <property type="entry name" value="T6A_TsaB"/>
</dbReference>
<dbReference type="Pfam" id="PF00814">
    <property type="entry name" value="TsaD"/>
    <property type="match status" value="1"/>
</dbReference>
<dbReference type="EMBL" id="CP048029">
    <property type="protein sequence ID" value="QIK37085.1"/>
    <property type="molecule type" value="Genomic_DNA"/>
</dbReference>
<evidence type="ECO:0000259" key="4">
    <source>
        <dbReference type="Pfam" id="PF00814"/>
    </source>
</evidence>
<dbReference type="RefSeq" id="WP_166269858.1">
    <property type="nucleotide sequence ID" value="NZ_CP048029.1"/>
</dbReference>
<dbReference type="InterPro" id="IPR043129">
    <property type="entry name" value="ATPase_NBD"/>
</dbReference>
<accession>A0A6G7VB33</accession>
<dbReference type="Gene3D" id="3.30.420.40">
    <property type="match status" value="2"/>
</dbReference>
<dbReference type="GO" id="GO:0002949">
    <property type="term" value="P:tRNA threonylcarbamoyladenosine modification"/>
    <property type="evidence" value="ECO:0007669"/>
    <property type="project" value="InterPro"/>
</dbReference>
<dbReference type="SUPFAM" id="SSF53067">
    <property type="entry name" value="Actin-like ATPase domain"/>
    <property type="match status" value="2"/>
</dbReference>
<dbReference type="CDD" id="cd24032">
    <property type="entry name" value="ASKHA_NBD_TsaB"/>
    <property type="match status" value="1"/>
</dbReference>
<evidence type="ECO:0000313" key="5">
    <source>
        <dbReference type="EMBL" id="QIK37085.1"/>
    </source>
</evidence>
<dbReference type="GO" id="GO:0016740">
    <property type="term" value="F:transferase activity"/>
    <property type="evidence" value="ECO:0007669"/>
    <property type="project" value="UniProtKB-KW"/>
</dbReference>
<evidence type="ECO:0000256" key="3">
    <source>
        <dbReference type="ARBA" id="ARBA00032446"/>
    </source>
</evidence>
<comment type="similarity">
    <text evidence="1">Belongs to the KAE1 / TsaD family. TsaB subfamily.</text>
</comment>
<protein>
    <recommendedName>
        <fullName evidence="2">tRNA threonylcarbamoyladenosine biosynthesis protein TsaB</fullName>
    </recommendedName>
    <alternativeName>
        <fullName evidence="3">t(6)A37 threonylcarbamoyladenosine biosynthesis protein TsaB</fullName>
    </alternativeName>
</protein>
<keyword evidence="6" id="KW-1185">Reference proteome</keyword>
<organism evidence="5 6">
    <name type="scientific">Caldichromatium japonicum</name>
    <dbReference type="NCBI Taxonomy" id="2699430"/>
    <lineage>
        <taxon>Bacteria</taxon>
        <taxon>Pseudomonadati</taxon>
        <taxon>Pseudomonadota</taxon>
        <taxon>Gammaproteobacteria</taxon>
        <taxon>Chromatiales</taxon>
        <taxon>Chromatiaceae</taxon>
        <taxon>Caldichromatium</taxon>
    </lineage>
</organism>
<name>A0A6G7VB33_9GAMM</name>
<evidence type="ECO:0000313" key="6">
    <source>
        <dbReference type="Proteomes" id="UP000502699"/>
    </source>
</evidence>